<dbReference type="PROSITE" id="PS51805">
    <property type="entry name" value="EPHD"/>
    <property type="match status" value="1"/>
</dbReference>
<dbReference type="Pfam" id="PF13832">
    <property type="entry name" value="zf-HC5HC2H_2"/>
    <property type="match status" value="1"/>
</dbReference>
<keyword evidence="6" id="KW-1185">Reference proteome</keyword>
<dbReference type="EMBL" id="BQNB010012001">
    <property type="protein sequence ID" value="GJS97917.1"/>
    <property type="molecule type" value="Genomic_DNA"/>
</dbReference>
<dbReference type="PANTHER" id="PTHR13793:SF140">
    <property type="entry name" value="HISTONE-LYSINE N-METHYLTRANSFERASE ATX2"/>
    <property type="match status" value="1"/>
</dbReference>
<gene>
    <name evidence="5" type="ORF">Tco_0819087</name>
</gene>
<dbReference type="InterPro" id="IPR013083">
    <property type="entry name" value="Znf_RING/FYVE/PHD"/>
</dbReference>
<dbReference type="InterPro" id="IPR034732">
    <property type="entry name" value="EPHD"/>
</dbReference>
<feature type="non-terminal residue" evidence="5">
    <location>
        <position position="1"/>
    </location>
</feature>
<organism evidence="5 6">
    <name type="scientific">Tanacetum coccineum</name>
    <dbReference type="NCBI Taxonomy" id="301880"/>
    <lineage>
        <taxon>Eukaryota</taxon>
        <taxon>Viridiplantae</taxon>
        <taxon>Streptophyta</taxon>
        <taxon>Embryophyta</taxon>
        <taxon>Tracheophyta</taxon>
        <taxon>Spermatophyta</taxon>
        <taxon>Magnoliopsida</taxon>
        <taxon>eudicotyledons</taxon>
        <taxon>Gunneridae</taxon>
        <taxon>Pentapetalae</taxon>
        <taxon>asterids</taxon>
        <taxon>campanulids</taxon>
        <taxon>Asterales</taxon>
        <taxon>Asteraceae</taxon>
        <taxon>Asteroideae</taxon>
        <taxon>Anthemideae</taxon>
        <taxon>Anthemidinae</taxon>
        <taxon>Tanacetum</taxon>
    </lineage>
</organism>
<proteinExistence type="predicted"/>
<evidence type="ECO:0000256" key="1">
    <source>
        <dbReference type="ARBA" id="ARBA00022723"/>
    </source>
</evidence>
<evidence type="ECO:0000313" key="6">
    <source>
        <dbReference type="Proteomes" id="UP001151760"/>
    </source>
</evidence>
<dbReference type="InterPro" id="IPR050701">
    <property type="entry name" value="Histone_Mod_Regulator"/>
</dbReference>
<dbReference type="Gene3D" id="3.30.40.10">
    <property type="entry name" value="Zinc/RING finger domain, C3HC4 (zinc finger)"/>
    <property type="match status" value="1"/>
</dbReference>
<name>A0ABQ5A9S7_9ASTR</name>
<protein>
    <submittedName>
        <fullName evidence="5">Histone-lysine N-methyltransferase ATX2 isoform X1</fullName>
    </submittedName>
</protein>
<keyword evidence="2" id="KW-0863">Zinc-finger</keyword>
<reference evidence="5" key="2">
    <citation type="submission" date="2022-01" db="EMBL/GenBank/DDBJ databases">
        <authorList>
            <person name="Yamashiro T."/>
            <person name="Shiraishi A."/>
            <person name="Satake H."/>
            <person name="Nakayama K."/>
        </authorList>
    </citation>
    <scope>NUCLEOTIDE SEQUENCE</scope>
</reference>
<evidence type="ECO:0000256" key="3">
    <source>
        <dbReference type="ARBA" id="ARBA00022833"/>
    </source>
</evidence>
<reference evidence="5" key="1">
    <citation type="journal article" date="2022" name="Int. J. Mol. Sci.">
        <title>Draft Genome of Tanacetum Coccineum: Genomic Comparison of Closely Related Tanacetum-Family Plants.</title>
        <authorList>
            <person name="Yamashiro T."/>
            <person name="Shiraishi A."/>
            <person name="Nakayama K."/>
            <person name="Satake H."/>
        </authorList>
    </citation>
    <scope>NUCLEOTIDE SEQUENCE</scope>
</reference>
<comment type="caution">
    <text evidence="5">The sequence shown here is derived from an EMBL/GenBank/DDBJ whole genome shotgun (WGS) entry which is preliminary data.</text>
</comment>
<accession>A0ABQ5A9S7</accession>
<evidence type="ECO:0000256" key="2">
    <source>
        <dbReference type="ARBA" id="ARBA00022771"/>
    </source>
</evidence>
<dbReference type="PANTHER" id="PTHR13793">
    <property type="entry name" value="PHD FINGER PROTEINS"/>
    <property type="match status" value="1"/>
</dbReference>
<sequence length="239" mass="26136">VHARCYEELEPIDGVLWLCNLCRPGAPEVSPPCCLCPVTGGAMKPTTDGRLILHVLCGYQDRWKLLCSIYGVPYGACIQCSNNACYVAYHPLCSRTVGFFAELANVDRLQVVPLDEDEENQCIRLLSFCKRHSPNRSTERVAPDERIGQLPSHVLRASEGLVDAPADQNLRPTGHMRGSLMGCVYSDALSQKIILPTEPVQPASQPVPNIRRPALAPHLQVLPARNGNVHGYLDGASGM</sequence>
<dbReference type="Proteomes" id="UP001151760">
    <property type="component" value="Unassembled WGS sequence"/>
</dbReference>
<keyword evidence="1" id="KW-0479">Metal-binding</keyword>
<evidence type="ECO:0000313" key="5">
    <source>
        <dbReference type="EMBL" id="GJS97917.1"/>
    </source>
</evidence>
<keyword evidence="3" id="KW-0862">Zinc</keyword>
<feature type="domain" description="PHD-type" evidence="4">
    <location>
        <begin position="1"/>
        <end position="133"/>
    </location>
</feature>
<evidence type="ECO:0000259" key="4">
    <source>
        <dbReference type="PROSITE" id="PS51805"/>
    </source>
</evidence>